<reference evidence="3" key="1">
    <citation type="submission" date="2018-07" db="EMBL/GenBank/DDBJ databases">
        <authorList>
            <person name="Kim H."/>
        </authorList>
    </citation>
    <scope>NUCLEOTIDE SEQUENCE [LARGE SCALE GENOMIC DNA]</scope>
    <source>
        <strain evidence="3">F02</strain>
    </source>
</reference>
<keyword evidence="3" id="KW-1185">Reference proteome</keyword>
<keyword evidence="1" id="KW-0472">Membrane</keyword>
<keyword evidence="1" id="KW-0812">Transmembrane</keyword>
<keyword evidence="1" id="KW-1133">Transmembrane helix</keyword>
<sequence>MSAAALGDTISLFSTGVFFIVPFRRFSLSSALNALLLTFLLWSAVLPAHLKQNPAGHWTELCTTTGFKTVWVSDQAHTPASIAHQATSFATGAMEVAGTIEAIDAPIHNGHAKPHCPWCLFALPALAILVLCAFFTPSLSHILRTAYAPFFRATTTLWHWACPRAPPTLHPQAI</sequence>
<feature type="transmembrane region" description="Helical" evidence="1">
    <location>
        <begin position="6"/>
        <end position="23"/>
    </location>
</feature>
<protein>
    <submittedName>
        <fullName evidence="2">Uncharacterized protein</fullName>
    </submittedName>
</protein>
<name>A0A345D924_9BURK</name>
<proteinExistence type="predicted"/>
<evidence type="ECO:0000313" key="3">
    <source>
        <dbReference type="Proteomes" id="UP000252182"/>
    </source>
</evidence>
<dbReference type="EMBL" id="CP031124">
    <property type="protein sequence ID" value="AXF84862.1"/>
    <property type="molecule type" value="Genomic_DNA"/>
</dbReference>
<dbReference type="Proteomes" id="UP000252182">
    <property type="component" value="Chromosome"/>
</dbReference>
<feature type="transmembrane region" description="Helical" evidence="1">
    <location>
        <begin position="121"/>
        <end position="143"/>
    </location>
</feature>
<organism evidence="2 3">
    <name type="scientific">Ephemeroptericola cinctiostellae</name>
    <dbReference type="NCBI Taxonomy" id="2268024"/>
    <lineage>
        <taxon>Bacteria</taxon>
        <taxon>Pseudomonadati</taxon>
        <taxon>Pseudomonadota</taxon>
        <taxon>Betaproteobacteria</taxon>
        <taxon>Burkholderiales</taxon>
        <taxon>Burkholderiaceae</taxon>
        <taxon>Ephemeroptericola</taxon>
    </lineage>
</organism>
<dbReference type="AlphaFoldDB" id="A0A345D924"/>
<accession>A0A345D924</accession>
<dbReference type="KEGG" id="hyf:DTO96_100573"/>
<feature type="transmembrane region" description="Helical" evidence="1">
    <location>
        <begin position="30"/>
        <end position="50"/>
    </location>
</feature>
<evidence type="ECO:0000256" key="1">
    <source>
        <dbReference type="SAM" id="Phobius"/>
    </source>
</evidence>
<evidence type="ECO:0000313" key="2">
    <source>
        <dbReference type="EMBL" id="AXF84862.1"/>
    </source>
</evidence>
<gene>
    <name evidence="2" type="ORF">DTO96_100573</name>
</gene>